<keyword evidence="1" id="KW-0812">Transmembrane</keyword>
<dbReference type="Pfam" id="PF14264">
    <property type="entry name" value="Glucos_trans_II"/>
    <property type="match status" value="1"/>
</dbReference>
<feature type="transmembrane region" description="Helical" evidence="1">
    <location>
        <begin position="162"/>
        <end position="195"/>
    </location>
</feature>
<feature type="transmembrane region" description="Helical" evidence="1">
    <location>
        <begin position="85"/>
        <end position="106"/>
    </location>
</feature>
<sequence>MLLNKFINLQELKYFFRINIKQFVLLVIMYLSSCLSIGVVNYPYIDDISRRINGSTTFAEYYSRHLSEYLSWFISGSRHLVDTGLTTYILTAMILALTSILVLFLYHGPAKLTIMETISALFIGLSPWLLEPISFRFDSPFITISILVSILPFLFYKKNDTVFFITSIIGIFLMCNSYQASSGIFPLVLLTYFLLDILEGTTFLRLAKQLAISLSAYIIAMVLFFIEVRLNPNVGNQNTAIATLHEIPTTLIKNFALYFSTLRYQSNNLWLIFFFIIILLFILGKFVNYGIISFLPVIIYITLGAFFSFGAYAFFTANLASDRPRYIYGFAFFLGLLIVQVAKDLRICKFLSVLSNVFIVIIIYYNLSFTYTYATALENQKDSFENQSVSLAMELKNYVNMNSETTTIYINKLFSDSPVYNNTLKNYPILDDLIISNSTIYWPNTMWFNTVTGLNIDFVSFDTYSIGENINAELLVSNYFYDLYRLNNQLYIYMKN</sequence>
<evidence type="ECO:0000313" key="3">
    <source>
        <dbReference type="Proteomes" id="UP000700800"/>
    </source>
</evidence>
<keyword evidence="1" id="KW-0472">Membrane</keyword>
<name>A0A927XFA6_9STRE</name>
<protein>
    <recommendedName>
        <fullName evidence="4">Glucosyl transferase GtrII</fullName>
    </recommendedName>
</protein>
<keyword evidence="1" id="KW-1133">Transmembrane helix</keyword>
<proteinExistence type="predicted"/>
<dbReference type="EMBL" id="SVAF01000011">
    <property type="protein sequence ID" value="MBE6164740.1"/>
    <property type="molecule type" value="Genomic_DNA"/>
</dbReference>
<reference evidence="2" key="1">
    <citation type="submission" date="2019-04" db="EMBL/GenBank/DDBJ databases">
        <title>Evolution of Biomass-Degrading Anaerobic Consortia Revealed by Metagenomics.</title>
        <authorList>
            <person name="Peng X."/>
        </authorList>
    </citation>
    <scope>NUCLEOTIDE SEQUENCE</scope>
    <source>
        <strain evidence="2">SIG195</strain>
    </source>
</reference>
<feature type="transmembrane region" description="Helical" evidence="1">
    <location>
        <begin position="207"/>
        <end position="226"/>
    </location>
</feature>
<feature type="transmembrane region" description="Helical" evidence="1">
    <location>
        <begin position="354"/>
        <end position="374"/>
    </location>
</feature>
<evidence type="ECO:0000256" key="1">
    <source>
        <dbReference type="SAM" id="Phobius"/>
    </source>
</evidence>
<evidence type="ECO:0000313" key="2">
    <source>
        <dbReference type="EMBL" id="MBE6164740.1"/>
    </source>
</evidence>
<gene>
    <name evidence="2" type="ORF">E7156_05425</name>
</gene>
<dbReference type="AlphaFoldDB" id="A0A927XFA6"/>
<feature type="transmembrane region" description="Helical" evidence="1">
    <location>
        <begin position="269"/>
        <end position="287"/>
    </location>
</feature>
<feature type="transmembrane region" description="Helical" evidence="1">
    <location>
        <begin position="326"/>
        <end position="342"/>
    </location>
</feature>
<evidence type="ECO:0008006" key="4">
    <source>
        <dbReference type="Google" id="ProtNLM"/>
    </source>
</evidence>
<dbReference type="InterPro" id="IPR025686">
    <property type="entry name" value="Glucos_trans_II"/>
</dbReference>
<feature type="transmembrane region" description="Helical" evidence="1">
    <location>
        <begin position="137"/>
        <end position="156"/>
    </location>
</feature>
<dbReference type="Proteomes" id="UP000700800">
    <property type="component" value="Unassembled WGS sequence"/>
</dbReference>
<accession>A0A927XFA6</accession>
<feature type="transmembrane region" description="Helical" evidence="1">
    <location>
        <begin position="20"/>
        <end position="42"/>
    </location>
</feature>
<feature type="transmembrane region" description="Helical" evidence="1">
    <location>
        <begin position="294"/>
        <end position="314"/>
    </location>
</feature>
<organism evidence="2 3">
    <name type="scientific">Streptococcus gallolyticus</name>
    <dbReference type="NCBI Taxonomy" id="315405"/>
    <lineage>
        <taxon>Bacteria</taxon>
        <taxon>Bacillati</taxon>
        <taxon>Bacillota</taxon>
        <taxon>Bacilli</taxon>
        <taxon>Lactobacillales</taxon>
        <taxon>Streptococcaceae</taxon>
        <taxon>Streptococcus</taxon>
    </lineage>
</organism>
<comment type="caution">
    <text evidence="2">The sequence shown here is derived from an EMBL/GenBank/DDBJ whole genome shotgun (WGS) entry which is preliminary data.</text>
</comment>
<feature type="transmembrane region" description="Helical" evidence="1">
    <location>
        <begin position="112"/>
        <end position="130"/>
    </location>
</feature>